<keyword evidence="6" id="KW-0812">Transmembrane</keyword>
<evidence type="ECO:0000256" key="3">
    <source>
        <dbReference type="ARBA" id="ARBA00022729"/>
    </source>
</evidence>
<feature type="compositionally biased region" description="Polar residues" evidence="5">
    <location>
        <begin position="289"/>
        <end position="299"/>
    </location>
</feature>
<feature type="compositionally biased region" description="Basic and acidic residues" evidence="5">
    <location>
        <begin position="279"/>
        <end position="288"/>
    </location>
</feature>
<feature type="compositionally biased region" description="Polar residues" evidence="5">
    <location>
        <begin position="247"/>
        <end position="264"/>
    </location>
</feature>
<feature type="region of interest" description="Disordered" evidence="5">
    <location>
        <begin position="194"/>
        <end position="264"/>
    </location>
</feature>
<protein>
    <submittedName>
        <fullName evidence="8">LPXTG cell wall anchor domain-containing protein</fullName>
    </submittedName>
</protein>
<evidence type="ECO:0000313" key="8">
    <source>
        <dbReference type="EMBL" id="MBB1096071.1"/>
    </source>
</evidence>
<comment type="caution">
    <text evidence="8">The sequence shown here is derived from an EMBL/GenBank/DDBJ whole genome shotgun (WGS) entry which is preliminary data.</text>
</comment>
<sequence>MILNKLSIHYKLTKLSLQVILLVGDSFFNLKNANYFFLRIYIKEYTKEECDNMKIQNHRHVLRNTYLVGLATASTILTLSLNIPPVLAANQEPIIHPLSNTKNQKERVQIKRVIYFHLLNGVKKVEQMSYAHREVPTNPTNKSIWIIEPFEEVNIPEQAGFKPSMDKIPTVTEIEDLSQLKSTVNVYYQPLSKDKGAKKDSEKNTLEEKQGEKTENKNKLNTEGKEKEEKQDLQDNYPREEDPGDDNQVTENHGEVNNTRKQQNLHQRIAGINNRLNRSHQDGRKNDSADQQILPQTGNETDNLTTFLGLGITIIVAGISLFSLNRAYKKK</sequence>
<evidence type="ECO:0000256" key="5">
    <source>
        <dbReference type="SAM" id="MobiDB-lite"/>
    </source>
</evidence>
<dbReference type="PROSITE" id="PS50847">
    <property type="entry name" value="GRAM_POS_ANCHORING"/>
    <property type="match status" value="1"/>
</dbReference>
<keyword evidence="6" id="KW-0472">Membrane</keyword>
<feature type="compositionally biased region" description="Basic and acidic residues" evidence="5">
    <location>
        <begin position="194"/>
        <end position="241"/>
    </location>
</feature>
<evidence type="ECO:0000259" key="7">
    <source>
        <dbReference type="PROSITE" id="PS50847"/>
    </source>
</evidence>
<accession>A0A7W3UI82</accession>
<evidence type="ECO:0000256" key="2">
    <source>
        <dbReference type="ARBA" id="ARBA00022525"/>
    </source>
</evidence>
<dbReference type="InterPro" id="IPR019931">
    <property type="entry name" value="LPXTG_anchor"/>
</dbReference>
<evidence type="ECO:0000256" key="1">
    <source>
        <dbReference type="ARBA" id="ARBA00022512"/>
    </source>
</evidence>
<evidence type="ECO:0000313" key="9">
    <source>
        <dbReference type="Proteomes" id="UP000534578"/>
    </source>
</evidence>
<gene>
    <name evidence="8" type="ORF">H5R92_07835</name>
</gene>
<dbReference type="Proteomes" id="UP000534578">
    <property type="component" value="Unassembled WGS sequence"/>
</dbReference>
<keyword evidence="4" id="KW-0572">Peptidoglycan-anchor</keyword>
<dbReference type="AlphaFoldDB" id="A0A7W3UI82"/>
<organism evidence="8 9">
    <name type="scientific">Limosilactobacillus agrestis</name>
    <dbReference type="NCBI Taxonomy" id="2759748"/>
    <lineage>
        <taxon>Bacteria</taxon>
        <taxon>Bacillati</taxon>
        <taxon>Bacillota</taxon>
        <taxon>Bacilli</taxon>
        <taxon>Lactobacillales</taxon>
        <taxon>Lactobacillaceae</taxon>
        <taxon>Limosilactobacillus</taxon>
    </lineage>
</organism>
<feature type="domain" description="Gram-positive cocci surface proteins LPxTG" evidence="7">
    <location>
        <begin position="294"/>
        <end position="331"/>
    </location>
</feature>
<keyword evidence="2" id="KW-0964">Secreted</keyword>
<feature type="region of interest" description="Disordered" evidence="5">
    <location>
        <begin position="276"/>
        <end position="299"/>
    </location>
</feature>
<dbReference type="NCBIfam" id="TIGR01167">
    <property type="entry name" value="LPXTG_anchor"/>
    <property type="match status" value="1"/>
</dbReference>
<dbReference type="EMBL" id="JACIVE010000062">
    <property type="protein sequence ID" value="MBB1096071.1"/>
    <property type="molecule type" value="Genomic_DNA"/>
</dbReference>
<proteinExistence type="predicted"/>
<feature type="transmembrane region" description="Helical" evidence="6">
    <location>
        <begin position="304"/>
        <end position="324"/>
    </location>
</feature>
<evidence type="ECO:0000256" key="6">
    <source>
        <dbReference type="SAM" id="Phobius"/>
    </source>
</evidence>
<keyword evidence="3" id="KW-0732">Signal</keyword>
<name>A0A7W3UI82_9LACO</name>
<evidence type="ECO:0000256" key="4">
    <source>
        <dbReference type="ARBA" id="ARBA00023088"/>
    </source>
</evidence>
<reference evidence="8 9" key="1">
    <citation type="submission" date="2020-07" db="EMBL/GenBank/DDBJ databases">
        <title>Description of Limosilactobacillus balticus sp. nov., Limosilactobacillus agrestis sp. nov., Limosilactobacillus albertensis sp. nov., Limosilactobacillus rudii sp. nov., Limosilactobacillus fastidiosus sp. nov., five novel Limosilactobacillus species isolated from the vertebrate gastrointestinal tract, and proposal of 6 subspecies of Limosilactobacillus reuteri adapted to the gastrointestinal tract of specific vertebrate hosts.</title>
        <authorList>
            <person name="Li F."/>
            <person name="Cheng C."/>
            <person name="Zheng J."/>
            <person name="Quevedo R.M."/>
            <person name="Li J."/>
            <person name="Roos S."/>
            <person name="Gaenzle M.G."/>
            <person name="Walter J."/>
        </authorList>
    </citation>
    <scope>NUCLEOTIDE SEQUENCE [LARGE SCALE GENOMIC DNA]</scope>
    <source>
        <strain evidence="8 9">BG-MG3-A</strain>
    </source>
</reference>
<keyword evidence="1" id="KW-0134">Cell wall</keyword>
<keyword evidence="6" id="KW-1133">Transmembrane helix</keyword>